<proteinExistence type="predicted"/>
<dbReference type="EMBL" id="CM023475">
    <property type="protein sequence ID" value="KAH7945196.1"/>
    <property type="molecule type" value="Genomic_DNA"/>
</dbReference>
<dbReference type="Proteomes" id="UP000821865">
    <property type="component" value="Chromosome 6"/>
</dbReference>
<evidence type="ECO:0000313" key="2">
    <source>
        <dbReference type="Proteomes" id="UP000821865"/>
    </source>
</evidence>
<organism evidence="1 2">
    <name type="scientific">Dermacentor silvarum</name>
    <name type="common">Tick</name>
    <dbReference type="NCBI Taxonomy" id="543639"/>
    <lineage>
        <taxon>Eukaryota</taxon>
        <taxon>Metazoa</taxon>
        <taxon>Ecdysozoa</taxon>
        <taxon>Arthropoda</taxon>
        <taxon>Chelicerata</taxon>
        <taxon>Arachnida</taxon>
        <taxon>Acari</taxon>
        <taxon>Parasitiformes</taxon>
        <taxon>Ixodida</taxon>
        <taxon>Ixodoidea</taxon>
        <taxon>Ixodidae</taxon>
        <taxon>Rhipicephalinae</taxon>
        <taxon>Dermacentor</taxon>
    </lineage>
</organism>
<protein>
    <submittedName>
        <fullName evidence="1">Uncharacterized protein</fullName>
    </submittedName>
</protein>
<keyword evidence="2" id="KW-1185">Reference proteome</keyword>
<evidence type="ECO:0000313" key="1">
    <source>
        <dbReference type="EMBL" id="KAH7945196.1"/>
    </source>
</evidence>
<accession>A0ACB8CJQ6</accession>
<sequence>MPGVGKLEPFDVGTTSWDEYQERPHDAFDMPDDHFRRHFPLSKETVRLLCEELAGELEAERATGLSVERKQASVGSEETIRRVSQSTGSECVRRVAEAVVNAGVRNKCDHFPKTSEEKAAVKEGFLRRGAIPGVIGCTDGGLIAIIAPKGERNTAFMSRMGYYAENCMFICDADMRILTVYPMRPGSDHDSFVWRTRWLRRRFQAGRIANPGVYLIGDSGYPLDPWLLTPVPGHPPMQTVVGEYNTAHATLRSVVERCNGLLMSRFRCLQRYRTLLYEPERAANIVAACAVLHTQPSAG</sequence>
<reference evidence="1" key="1">
    <citation type="submission" date="2020-05" db="EMBL/GenBank/DDBJ databases">
        <title>Large-scale comparative analyses of tick genomes elucidate their genetic diversity and vector capacities.</title>
        <authorList>
            <person name="Jia N."/>
            <person name="Wang J."/>
            <person name="Shi W."/>
            <person name="Du L."/>
            <person name="Sun Y."/>
            <person name="Zhan W."/>
            <person name="Jiang J."/>
            <person name="Wang Q."/>
            <person name="Zhang B."/>
            <person name="Ji P."/>
            <person name="Sakyi L.B."/>
            <person name="Cui X."/>
            <person name="Yuan T."/>
            <person name="Jiang B."/>
            <person name="Yang W."/>
            <person name="Lam T.T.-Y."/>
            <person name="Chang Q."/>
            <person name="Ding S."/>
            <person name="Wang X."/>
            <person name="Zhu J."/>
            <person name="Ruan X."/>
            <person name="Zhao L."/>
            <person name="Wei J."/>
            <person name="Que T."/>
            <person name="Du C."/>
            <person name="Cheng J."/>
            <person name="Dai P."/>
            <person name="Han X."/>
            <person name="Huang E."/>
            <person name="Gao Y."/>
            <person name="Liu J."/>
            <person name="Shao H."/>
            <person name="Ye R."/>
            <person name="Li L."/>
            <person name="Wei W."/>
            <person name="Wang X."/>
            <person name="Wang C."/>
            <person name="Yang T."/>
            <person name="Huo Q."/>
            <person name="Li W."/>
            <person name="Guo W."/>
            <person name="Chen H."/>
            <person name="Zhou L."/>
            <person name="Ni X."/>
            <person name="Tian J."/>
            <person name="Zhou Y."/>
            <person name="Sheng Y."/>
            <person name="Liu T."/>
            <person name="Pan Y."/>
            <person name="Xia L."/>
            <person name="Li J."/>
            <person name="Zhao F."/>
            <person name="Cao W."/>
        </authorList>
    </citation>
    <scope>NUCLEOTIDE SEQUENCE</scope>
    <source>
        <strain evidence="1">Dsil-2018</strain>
    </source>
</reference>
<comment type="caution">
    <text evidence="1">The sequence shown here is derived from an EMBL/GenBank/DDBJ whole genome shotgun (WGS) entry which is preliminary data.</text>
</comment>
<name>A0ACB8CJQ6_DERSI</name>
<gene>
    <name evidence="1" type="ORF">HPB49_007811</name>
</gene>